<dbReference type="InterPro" id="IPR005599">
    <property type="entry name" value="GPI_mannosylTrfase"/>
</dbReference>
<keyword evidence="9 12" id="KW-0472">Membrane</keyword>
<keyword evidence="8 12" id="KW-1133">Transmembrane helix</keyword>
<feature type="transmembrane region" description="Helical" evidence="12">
    <location>
        <begin position="113"/>
        <end position="132"/>
    </location>
</feature>
<evidence type="ECO:0000256" key="1">
    <source>
        <dbReference type="ARBA" id="ARBA00004477"/>
    </source>
</evidence>
<evidence type="ECO:0000256" key="12">
    <source>
        <dbReference type="RuleBase" id="RU363075"/>
    </source>
</evidence>
<comment type="catalytic activity">
    <reaction evidence="11">
        <text>an alpha-D-Man-(1-&gt;2)-alpha-D-Man-(1-&gt;2)-alpha-D-Man-(1-&gt;3)-[alpha-D-Man-(1-&gt;2)-alpha-D-Man-(1-&gt;3)-alpha-D-Man-(1-&gt;6)]-beta-D-Man-(1-&gt;4)-beta-D-GlcNAc-(1-&gt;4)-alpha-D-GlcNAc-diphospho-di-trans,poly-cis-dolichol + a di-trans,poly-cis-dolichyl beta-D-mannosyl phosphate = an alpha-D-Man-(1-&gt;2)-alpha-D-Man-(1-&gt;2)-alpha-D-Man-(1-&gt;3)-[alpha-D-Man-(1-&gt;2)-alpha-D-Man-(1-&gt;3)-[alpha-D-Man-(1-&gt;6)]-alpha-D-Man-(1-&gt;6)]-beta-D-Man-(1-&gt;4)-beta-D-GlcNAc-(1-&gt;4)-alpha-D-GlcNAc-diphospho-di-trans,poly-cis-dolichol + a di-trans,poly-cis-dolichyl phosphate + H(+)</text>
        <dbReference type="Rhea" id="RHEA:29535"/>
        <dbReference type="Rhea" id="RHEA-COMP:19498"/>
        <dbReference type="Rhea" id="RHEA-COMP:19501"/>
        <dbReference type="Rhea" id="RHEA-COMP:19518"/>
        <dbReference type="Rhea" id="RHEA-COMP:19519"/>
        <dbReference type="ChEBI" id="CHEBI:15378"/>
        <dbReference type="ChEBI" id="CHEBI:57683"/>
        <dbReference type="ChEBI" id="CHEBI:58211"/>
        <dbReference type="ChEBI" id="CHEBI:132517"/>
        <dbReference type="ChEBI" id="CHEBI:132519"/>
        <dbReference type="EC" id="2.4.1.260"/>
    </reaction>
    <physiologicalReaction direction="left-to-right" evidence="11">
        <dbReference type="Rhea" id="RHEA:29536"/>
    </physiologicalReaction>
</comment>
<dbReference type="EC" id="2.4.1.-" evidence="12"/>
<evidence type="ECO:0000256" key="5">
    <source>
        <dbReference type="ARBA" id="ARBA00022679"/>
    </source>
</evidence>
<comment type="function">
    <text evidence="10">Mannosyltransferase that operates in the biosynthetic pathway of dolichol-linked oligosaccharides, the glycan precursors employed in protein asparagine (N)-glycosylation. The assembly of dolichol-linked oligosaccharides begins on the cytosolic side of the endoplasmic reticulum membrane and finishes in its lumen. The sequential addition of sugars to dolichol pyrophosphate produces dolichol-linked oligosaccharides containing fourteen sugars, including two GlcNAcs, nine mannoses and three glucoses. Once assembled, the oligosaccharide is transferred from the lipid to nascent proteins by oligosaccharyltransferases. In the lumen of the endoplasmic reticulum, adds the eighth mannose residue in an alpha-1,6 linkage onto Man(7)GlcNAc(2)-PP-dolichol to produce Man(8)GlcNAc(2)-PP-dolichol.</text>
</comment>
<proteinExistence type="inferred from homology"/>
<evidence type="ECO:0000256" key="8">
    <source>
        <dbReference type="ARBA" id="ARBA00022989"/>
    </source>
</evidence>
<dbReference type="OrthoDB" id="19039at2759"/>
<evidence type="ECO:0000313" key="13">
    <source>
        <dbReference type="EMBL" id="KAG5637949.1"/>
    </source>
</evidence>
<feature type="transmembrane region" description="Helical" evidence="12">
    <location>
        <begin position="62"/>
        <end position="82"/>
    </location>
</feature>
<evidence type="ECO:0000313" key="14">
    <source>
        <dbReference type="Proteomes" id="UP000717328"/>
    </source>
</evidence>
<sequence length="371" mass="42070">MSLLIDRAPNKVRPSDKSLTYALSLLTFTAVVFRAEVALLLGPLALQSILHKNITIQRAVKVVFLSGIASLALTVSVDTYFWDSKSKLWPEFAGLYFNVYQGKSADWGTSPHLAYFTTHLPKLLLSSLPLSFGGFVRDQRIRDLLFPFFVFITLISFLGHKEWRFIIYVVPVFNVAAARGARWMVSLPKNKIYGQLMALYMPLFLCINMAITYILTMASVNNYPGGHALALLHHLYPLNPPVHVHISDLAAQTGASLFFQLNAPPYPALFAEHLKQDGREWWTYNKTESLTPTALTDNQAITHLIVEPSPVWQEDEKWKIVARLDGFSKWELDAGILTAEVSELTLERLKNVVRLEKVEKLWILERDTELL</sequence>
<feature type="transmembrane region" description="Helical" evidence="12">
    <location>
        <begin position="165"/>
        <end position="185"/>
    </location>
</feature>
<reference evidence="13" key="2">
    <citation type="submission" date="2021-10" db="EMBL/GenBank/DDBJ databases">
        <title>Phylogenomics reveals ancestral predisposition of the termite-cultivated fungus Termitomyces towards a domesticated lifestyle.</title>
        <authorList>
            <person name="Auxier B."/>
            <person name="Grum-Grzhimaylo A."/>
            <person name="Cardenas M.E."/>
            <person name="Lodge J.D."/>
            <person name="Laessoe T."/>
            <person name="Pedersen O."/>
            <person name="Smith M.E."/>
            <person name="Kuyper T.W."/>
            <person name="Franco-Molano E.A."/>
            <person name="Baroni T.J."/>
            <person name="Aanen D.K."/>
        </authorList>
    </citation>
    <scope>NUCLEOTIDE SEQUENCE</scope>
    <source>
        <strain evidence="13">D49</strain>
    </source>
</reference>
<dbReference type="GO" id="GO:0006487">
    <property type="term" value="P:protein N-linked glycosylation"/>
    <property type="evidence" value="ECO:0007669"/>
    <property type="project" value="TreeGrafter"/>
</dbReference>
<name>A0A9P7K6B4_9AGAR</name>
<evidence type="ECO:0000256" key="6">
    <source>
        <dbReference type="ARBA" id="ARBA00022692"/>
    </source>
</evidence>
<organism evidence="13 14">
    <name type="scientific">Sphagnurus paluster</name>
    <dbReference type="NCBI Taxonomy" id="117069"/>
    <lineage>
        <taxon>Eukaryota</taxon>
        <taxon>Fungi</taxon>
        <taxon>Dikarya</taxon>
        <taxon>Basidiomycota</taxon>
        <taxon>Agaricomycotina</taxon>
        <taxon>Agaricomycetes</taxon>
        <taxon>Agaricomycetidae</taxon>
        <taxon>Agaricales</taxon>
        <taxon>Tricholomatineae</taxon>
        <taxon>Lyophyllaceae</taxon>
        <taxon>Sphagnurus</taxon>
    </lineage>
</organism>
<accession>A0A9P7K6B4</accession>
<evidence type="ECO:0000256" key="7">
    <source>
        <dbReference type="ARBA" id="ARBA00022824"/>
    </source>
</evidence>
<dbReference type="Pfam" id="PF03901">
    <property type="entry name" value="Glyco_transf_22"/>
    <property type="match status" value="1"/>
</dbReference>
<evidence type="ECO:0000256" key="10">
    <source>
        <dbReference type="ARBA" id="ARBA00044721"/>
    </source>
</evidence>
<keyword evidence="5" id="KW-0808">Transferase</keyword>
<keyword evidence="7 12" id="KW-0256">Endoplasmic reticulum</keyword>
<dbReference type="PANTHER" id="PTHR22760">
    <property type="entry name" value="GLYCOSYLTRANSFERASE"/>
    <property type="match status" value="1"/>
</dbReference>
<keyword evidence="4 12" id="KW-0328">Glycosyltransferase</keyword>
<keyword evidence="14" id="KW-1185">Reference proteome</keyword>
<keyword evidence="6 12" id="KW-0812">Transmembrane</keyword>
<dbReference type="GO" id="GO:0052917">
    <property type="term" value="F:dol-P-Man:Man(7)GlcNAc(2)-PP-Dol alpha-1,6-mannosyltransferase activity"/>
    <property type="evidence" value="ECO:0007669"/>
    <property type="project" value="UniProtKB-EC"/>
</dbReference>
<dbReference type="GO" id="GO:0005789">
    <property type="term" value="C:endoplasmic reticulum membrane"/>
    <property type="evidence" value="ECO:0007669"/>
    <property type="project" value="UniProtKB-SubCell"/>
</dbReference>
<comment type="caution">
    <text evidence="13">The sequence shown here is derived from an EMBL/GenBank/DDBJ whole genome shotgun (WGS) entry which is preliminary data.</text>
</comment>
<evidence type="ECO:0000256" key="4">
    <source>
        <dbReference type="ARBA" id="ARBA00022676"/>
    </source>
</evidence>
<protein>
    <recommendedName>
        <fullName evidence="12">Mannosyltransferase</fullName>
        <ecNumber evidence="12">2.4.1.-</ecNumber>
    </recommendedName>
</protein>
<comment type="pathway">
    <text evidence="2">Protein modification; protein glycosylation.</text>
</comment>
<evidence type="ECO:0000256" key="11">
    <source>
        <dbReference type="ARBA" id="ARBA00048899"/>
    </source>
</evidence>
<dbReference type="Proteomes" id="UP000717328">
    <property type="component" value="Unassembled WGS sequence"/>
</dbReference>
<evidence type="ECO:0000256" key="9">
    <source>
        <dbReference type="ARBA" id="ARBA00023136"/>
    </source>
</evidence>
<reference evidence="13" key="1">
    <citation type="submission" date="2021-02" db="EMBL/GenBank/DDBJ databases">
        <authorList>
            <person name="Nieuwenhuis M."/>
            <person name="Van De Peppel L.J.J."/>
        </authorList>
    </citation>
    <scope>NUCLEOTIDE SEQUENCE</scope>
    <source>
        <strain evidence="13">D49</strain>
    </source>
</reference>
<evidence type="ECO:0000256" key="2">
    <source>
        <dbReference type="ARBA" id="ARBA00004922"/>
    </source>
</evidence>
<feature type="transmembrane region" description="Helical" evidence="12">
    <location>
        <begin position="20"/>
        <end position="41"/>
    </location>
</feature>
<comment type="similarity">
    <text evidence="3 12">Belongs to the glycosyltransferase 22 family.</text>
</comment>
<evidence type="ECO:0000256" key="3">
    <source>
        <dbReference type="ARBA" id="ARBA00007063"/>
    </source>
</evidence>
<dbReference type="PANTHER" id="PTHR22760:SF1">
    <property type="entry name" value="DOL-P-MAN:MAN(7)GLCNAC(2)-PP-DOL ALPHA-1,6-MANNOSYLTRANSFERASE"/>
    <property type="match status" value="1"/>
</dbReference>
<gene>
    <name evidence="13" type="ORF">H0H81_002477</name>
</gene>
<feature type="transmembrane region" description="Helical" evidence="12">
    <location>
        <begin position="197"/>
        <end position="215"/>
    </location>
</feature>
<comment type="subcellular location">
    <subcellularLocation>
        <location evidence="1 12">Endoplasmic reticulum membrane</location>
        <topology evidence="1 12">Multi-pass membrane protein</topology>
    </subcellularLocation>
</comment>
<feature type="transmembrane region" description="Helical" evidence="12">
    <location>
        <begin position="144"/>
        <end position="159"/>
    </location>
</feature>
<dbReference type="AlphaFoldDB" id="A0A9P7K6B4"/>
<dbReference type="EMBL" id="JABCKI010005791">
    <property type="protein sequence ID" value="KAG5637949.1"/>
    <property type="molecule type" value="Genomic_DNA"/>
</dbReference>